<dbReference type="InterPro" id="IPR051014">
    <property type="entry name" value="Cation_Transport_ATPase_IB"/>
</dbReference>
<evidence type="ECO:0000256" key="8">
    <source>
        <dbReference type="SAM" id="MobiDB-lite"/>
    </source>
</evidence>
<proteinExistence type="inferred from homology"/>
<dbReference type="SFLD" id="SFLDF00027">
    <property type="entry name" value="p-type_atpase"/>
    <property type="match status" value="1"/>
</dbReference>
<feature type="region of interest" description="Disordered" evidence="8">
    <location>
        <begin position="674"/>
        <end position="698"/>
    </location>
</feature>
<dbReference type="SUPFAM" id="SSF81665">
    <property type="entry name" value="Calcium ATPase, transmembrane domain M"/>
    <property type="match status" value="1"/>
</dbReference>
<evidence type="ECO:0000256" key="7">
    <source>
        <dbReference type="ARBA" id="ARBA00023136"/>
    </source>
</evidence>
<feature type="transmembrane region" description="Helical" evidence="9">
    <location>
        <begin position="328"/>
        <end position="353"/>
    </location>
</feature>
<dbReference type="Pfam" id="PF00702">
    <property type="entry name" value="Hydrolase"/>
    <property type="match status" value="1"/>
</dbReference>
<dbReference type="InterPro" id="IPR023214">
    <property type="entry name" value="HAD_sf"/>
</dbReference>
<evidence type="ECO:0000256" key="4">
    <source>
        <dbReference type="ARBA" id="ARBA00022723"/>
    </source>
</evidence>
<comment type="subcellular location">
    <subcellularLocation>
        <location evidence="1">Membrane</location>
    </subcellularLocation>
</comment>
<comment type="similarity">
    <text evidence="2">Belongs to the cation transport ATPase (P-type) (TC 3.A.3) family. Type IB subfamily.</text>
</comment>
<dbReference type="AlphaFoldDB" id="A0A6J7LFH5"/>
<dbReference type="GO" id="GO:0015086">
    <property type="term" value="F:cadmium ion transmembrane transporter activity"/>
    <property type="evidence" value="ECO:0007669"/>
    <property type="project" value="TreeGrafter"/>
</dbReference>
<dbReference type="SFLD" id="SFLDG00002">
    <property type="entry name" value="C1.7:_P-type_atpase_like"/>
    <property type="match status" value="1"/>
</dbReference>
<organism evidence="11">
    <name type="scientific">freshwater metagenome</name>
    <dbReference type="NCBI Taxonomy" id="449393"/>
    <lineage>
        <taxon>unclassified sequences</taxon>
        <taxon>metagenomes</taxon>
        <taxon>ecological metagenomes</taxon>
    </lineage>
</organism>
<reference evidence="11" key="1">
    <citation type="submission" date="2020-05" db="EMBL/GenBank/DDBJ databases">
        <authorList>
            <person name="Chiriac C."/>
            <person name="Salcher M."/>
            <person name="Ghai R."/>
            <person name="Kavagutti S V."/>
        </authorList>
    </citation>
    <scope>NUCLEOTIDE SEQUENCE</scope>
</reference>
<dbReference type="GO" id="GO:0019829">
    <property type="term" value="F:ATPase-coupled monoatomic cation transmembrane transporter activity"/>
    <property type="evidence" value="ECO:0007669"/>
    <property type="project" value="InterPro"/>
</dbReference>
<dbReference type="InterPro" id="IPR027256">
    <property type="entry name" value="P-typ_ATPase_IB"/>
</dbReference>
<dbReference type="NCBIfam" id="TIGR01494">
    <property type="entry name" value="ATPase_P-type"/>
    <property type="match status" value="1"/>
</dbReference>
<dbReference type="PANTHER" id="PTHR48085:SF5">
    <property type="entry name" value="CADMIUM_ZINC-TRANSPORTING ATPASE HMA4-RELATED"/>
    <property type="match status" value="1"/>
</dbReference>
<evidence type="ECO:0000256" key="1">
    <source>
        <dbReference type="ARBA" id="ARBA00004370"/>
    </source>
</evidence>
<evidence type="ECO:0000256" key="2">
    <source>
        <dbReference type="ARBA" id="ARBA00006024"/>
    </source>
</evidence>
<dbReference type="InterPro" id="IPR001757">
    <property type="entry name" value="P_typ_ATPase"/>
</dbReference>
<dbReference type="SUPFAM" id="SSF81653">
    <property type="entry name" value="Calcium ATPase, transduction domain A"/>
    <property type="match status" value="1"/>
</dbReference>
<feature type="region of interest" description="Disordered" evidence="8">
    <location>
        <begin position="1"/>
        <end position="20"/>
    </location>
</feature>
<dbReference type="PANTHER" id="PTHR48085">
    <property type="entry name" value="CADMIUM/ZINC-TRANSPORTING ATPASE HMA2-RELATED"/>
    <property type="match status" value="1"/>
</dbReference>
<dbReference type="SUPFAM" id="SSF56784">
    <property type="entry name" value="HAD-like"/>
    <property type="match status" value="1"/>
</dbReference>
<sequence length="698" mass="70769">MSDACCGGPEKDRPTTTGPLLTMAGSPPLETDACGCCAPAAPAPKTRTITDACGCEIEVPVDGAPVPKLYEVREIQLAAVSGVLLAAGIAVGGGTVGTVLEALAFVAGGLTFIPDAARALLRGRLSVGTLMMIAAIGAILLGELAEAATLAFLFAISEALESYALTRTRQGLRALMDLVPDRATVRRDGREVDVDPAELVLGDVLLVKAGERVATDGTIRTGRSALDQSAITGESVPVERGPGDDVFAAAINGGGALEVEVTARAGENSLTRVVRIVEEAQDRKGAGQRLADRVARPLVPGVLVVALLVAVIGSLATGDTSEWINRALVVLVAASPCAFAIAVPITVVSAIGAATRAGVLIKGGAALEALASVRTVALDKTGTLTRNEPTVIDTITTGDTTADEVLAVAAALESRSDHPLAAAILAATNQTAAADDVQNVAGSGLTGTIDNVAVRLGRPGFTDAAPLADDVARLQEQGTTVVLVERDGHTIGAVAVRDELRPEAAEAVALLRTVGVRQVAMLTGDNTATARALAAQAGIDDVRAELLPEDKLTAVQDLSTTQPVAMVGDGINDAPALASAQVGIAMGAVGSDVAIEAADVALMGSDLRALPDAIGHARRADRIMRQNLALSAAILLGLVPLAAFGVLGLATVVAAHELAELLVIANGVRAARRPRRAHTATPSVSRTARTVPTLDPAA</sequence>
<dbReference type="PRINTS" id="PR00119">
    <property type="entry name" value="CATATPASE"/>
</dbReference>
<evidence type="ECO:0000259" key="10">
    <source>
        <dbReference type="Pfam" id="PF00122"/>
    </source>
</evidence>
<keyword evidence="5" id="KW-1278">Translocase</keyword>
<dbReference type="InterPro" id="IPR008250">
    <property type="entry name" value="ATPase_P-typ_transduc_dom_A_sf"/>
</dbReference>
<dbReference type="Gene3D" id="3.40.50.1000">
    <property type="entry name" value="HAD superfamily/HAD-like"/>
    <property type="match status" value="1"/>
</dbReference>
<keyword evidence="3 9" id="KW-0812">Transmembrane</keyword>
<accession>A0A6J7LFH5</accession>
<keyword evidence="4" id="KW-0479">Metal-binding</keyword>
<evidence type="ECO:0000313" key="11">
    <source>
        <dbReference type="EMBL" id="CAB4966857.1"/>
    </source>
</evidence>
<evidence type="ECO:0000256" key="5">
    <source>
        <dbReference type="ARBA" id="ARBA00022967"/>
    </source>
</evidence>
<evidence type="ECO:0000256" key="3">
    <source>
        <dbReference type="ARBA" id="ARBA00022692"/>
    </source>
</evidence>
<evidence type="ECO:0000256" key="9">
    <source>
        <dbReference type="SAM" id="Phobius"/>
    </source>
</evidence>
<dbReference type="CDD" id="cd02079">
    <property type="entry name" value="P-type_ATPase_HM"/>
    <property type="match status" value="1"/>
</dbReference>
<dbReference type="InterPro" id="IPR023299">
    <property type="entry name" value="ATPase_P-typ_cyto_dom_N"/>
</dbReference>
<dbReference type="NCBIfam" id="TIGR01512">
    <property type="entry name" value="ATPase-IB2_Cd"/>
    <property type="match status" value="1"/>
</dbReference>
<dbReference type="FunFam" id="2.70.150.10:FF:000002">
    <property type="entry name" value="Copper-transporting ATPase 1, putative"/>
    <property type="match status" value="1"/>
</dbReference>
<feature type="domain" description="P-type ATPase A" evidence="10">
    <location>
        <begin position="178"/>
        <end position="278"/>
    </location>
</feature>
<keyword evidence="6 9" id="KW-1133">Transmembrane helix</keyword>
<dbReference type="PROSITE" id="PS00154">
    <property type="entry name" value="ATPASE_E1_E2"/>
    <property type="match status" value="1"/>
</dbReference>
<gene>
    <name evidence="11" type="ORF">UFOPK3662_03922</name>
</gene>
<feature type="transmembrane region" description="Helical" evidence="9">
    <location>
        <begin position="125"/>
        <end position="141"/>
    </location>
</feature>
<dbReference type="InterPro" id="IPR044492">
    <property type="entry name" value="P_typ_ATPase_HD_dom"/>
</dbReference>
<dbReference type="InterPro" id="IPR018303">
    <property type="entry name" value="ATPase_P-typ_P_site"/>
</dbReference>
<keyword evidence="7 9" id="KW-0472">Membrane</keyword>
<dbReference type="InterPro" id="IPR036412">
    <property type="entry name" value="HAD-like_sf"/>
</dbReference>
<dbReference type="NCBIfam" id="TIGR01525">
    <property type="entry name" value="ATPase-IB_hvy"/>
    <property type="match status" value="1"/>
</dbReference>
<dbReference type="PRINTS" id="PR00941">
    <property type="entry name" value="CDATPASE"/>
</dbReference>
<dbReference type="InterPro" id="IPR059000">
    <property type="entry name" value="ATPase_P-type_domA"/>
</dbReference>
<dbReference type="Gene3D" id="3.40.1110.10">
    <property type="entry name" value="Calcium-transporting ATPase, cytoplasmic domain N"/>
    <property type="match status" value="1"/>
</dbReference>
<feature type="transmembrane region" description="Helical" evidence="9">
    <location>
        <begin position="628"/>
        <end position="653"/>
    </location>
</feature>
<protein>
    <submittedName>
        <fullName evidence="11">Unannotated protein</fullName>
    </submittedName>
</protein>
<dbReference type="InterPro" id="IPR023298">
    <property type="entry name" value="ATPase_P-typ_TM_dom_sf"/>
</dbReference>
<name>A0A6J7LFH5_9ZZZZ</name>
<dbReference type="SFLD" id="SFLDS00003">
    <property type="entry name" value="Haloacid_Dehalogenase"/>
    <property type="match status" value="1"/>
</dbReference>
<dbReference type="GO" id="GO:0046872">
    <property type="term" value="F:metal ion binding"/>
    <property type="evidence" value="ECO:0007669"/>
    <property type="project" value="UniProtKB-KW"/>
</dbReference>
<dbReference type="EMBL" id="CAFBMW010000066">
    <property type="protein sequence ID" value="CAB4966857.1"/>
    <property type="molecule type" value="Genomic_DNA"/>
</dbReference>
<dbReference type="GO" id="GO:0016020">
    <property type="term" value="C:membrane"/>
    <property type="evidence" value="ECO:0007669"/>
    <property type="project" value="UniProtKB-SubCell"/>
</dbReference>
<dbReference type="Pfam" id="PF00122">
    <property type="entry name" value="E1-E2_ATPase"/>
    <property type="match status" value="1"/>
</dbReference>
<feature type="transmembrane region" description="Helical" evidence="9">
    <location>
        <begin position="298"/>
        <end position="316"/>
    </location>
</feature>
<feature type="transmembrane region" description="Helical" evidence="9">
    <location>
        <begin position="83"/>
        <end position="113"/>
    </location>
</feature>
<dbReference type="GO" id="GO:0016887">
    <property type="term" value="F:ATP hydrolysis activity"/>
    <property type="evidence" value="ECO:0007669"/>
    <property type="project" value="InterPro"/>
</dbReference>
<evidence type="ECO:0000256" key="6">
    <source>
        <dbReference type="ARBA" id="ARBA00022989"/>
    </source>
</evidence>
<dbReference type="Gene3D" id="2.70.150.10">
    <property type="entry name" value="Calcium-transporting ATPase, cytoplasmic transduction domain A"/>
    <property type="match status" value="1"/>
</dbReference>
<dbReference type="GO" id="GO:0005524">
    <property type="term" value="F:ATP binding"/>
    <property type="evidence" value="ECO:0007669"/>
    <property type="project" value="InterPro"/>
</dbReference>